<comment type="caution">
    <text evidence="2">The sequence shown here is derived from an EMBL/GenBank/DDBJ whole genome shotgun (WGS) entry which is preliminary data.</text>
</comment>
<dbReference type="EMBL" id="JANKHO010001073">
    <property type="protein sequence ID" value="KAJ3503932.1"/>
    <property type="molecule type" value="Genomic_DNA"/>
</dbReference>
<evidence type="ECO:0000313" key="3">
    <source>
        <dbReference type="Proteomes" id="UP001148786"/>
    </source>
</evidence>
<evidence type="ECO:0000256" key="1">
    <source>
        <dbReference type="SAM" id="SignalP"/>
    </source>
</evidence>
<organism evidence="2 3">
    <name type="scientific">Agrocybe chaxingu</name>
    <dbReference type="NCBI Taxonomy" id="84603"/>
    <lineage>
        <taxon>Eukaryota</taxon>
        <taxon>Fungi</taxon>
        <taxon>Dikarya</taxon>
        <taxon>Basidiomycota</taxon>
        <taxon>Agaricomycotina</taxon>
        <taxon>Agaricomycetes</taxon>
        <taxon>Agaricomycetidae</taxon>
        <taxon>Agaricales</taxon>
        <taxon>Agaricineae</taxon>
        <taxon>Strophariaceae</taxon>
        <taxon>Agrocybe</taxon>
    </lineage>
</organism>
<dbReference type="AlphaFoldDB" id="A0A9W8JT28"/>
<sequence length="247" mass="27528">MVQLTTSVVVAALLAAPALAAPMIGYVIYSISHTSDMSTNNEELTLKNRPESLPFILPTGIKKDFEIYITQDGKEVIKCDLCKRPCNITPQRTLASLKRHRDTGNLQLTLFGEDSECAPRVLNMLRRSSCKLTTLTLTFVRFRGTDIVSFLANCPTLVKFFLETVPDAPSPTLSDTVVDVLDPSKALMTSTCSPNLTCFKFSGTINFTPSTMISMLEERLKWAKKYEEAPLGEIPVFRKLEVFDITY</sequence>
<keyword evidence="3" id="KW-1185">Reference proteome</keyword>
<name>A0A9W8JT28_9AGAR</name>
<reference evidence="2" key="1">
    <citation type="submission" date="2022-07" db="EMBL/GenBank/DDBJ databases">
        <title>Genome Sequence of Agrocybe chaxingu.</title>
        <authorList>
            <person name="Buettner E."/>
        </authorList>
    </citation>
    <scope>NUCLEOTIDE SEQUENCE</scope>
    <source>
        <strain evidence="2">MP-N11</strain>
    </source>
</reference>
<accession>A0A9W8JT28</accession>
<evidence type="ECO:0000313" key="2">
    <source>
        <dbReference type="EMBL" id="KAJ3503932.1"/>
    </source>
</evidence>
<gene>
    <name evidence="2" type="ORF">NLJ89_g8208</name>
</gene>
<keyword evidence="1" id="KW-0732">Signal</keyword>
<feature type="signal peptide" evidence="1">
    <location>
        <begin position="1"/>
        <end position="20"/>
    </location>
</feature>
<feature type="chain" id="PRO_5040927425" evidence="1">
    <location>
        <begin position="21"/>
        <end position="247"/>
    </location>
</feature>
<dbReference type="Proteomes" id="UP001148786">
    <property type="component" value="Unassembled WGS sequence"/>
</dbReference>
<proteinExistence type="predicted"/>
<protein>
    <submittedName>
        <fullName evidence="2">Uncharacterized protein</fullName>
    </submittedName>
</protein>